<reference evidence="1" key="1">
    <citation type="submission" date="2020-06" db="EMBL/GenBank/DDBJ databases">
        <title>Draft genome of Bugula neritina, a colonial animal packing powerful symbionts and potential medicines.</title>
        <authorList>
            <person name="Rayko M."/>
        </authorList>
    </citation>
    <scope>NUCLEOTIDE SEQUENCE [LARGE SCALE GENOMIC DNA]</scope>
    <source>
        <strain evidence="1">Kwan_BN1</strain>
    </source>
</reference>
<dbReference type="SUPFAM" id="SSF52540">
    <property type="entry name" value="P-loop containing nucleoside triphosphate hydrolases"/>
    <property type="match status" value="1"/>
</dbReference>
<evidence type="ECO:0000313" key="2">
    <source>
        <dbReference type="Proteomes" id="UP000593567"/>
    </source>
</evidence>
<keyword evidence="2" id="KW-1185">Reference proteome</keyword>
<organism evidence="1 2">
    <name type="scientific">Bugula neritina</name>
    <name type="common">Brown bryozoan</name>
    <name type="synonym">Sertularia neritina</name>
    <dbReference type="NCBI Taxonomy" id="10212"/>
    <lineage>
        <taxon>Eukaryota</taxon>
        <taxon>Metazoa</taxon>
        <taxon>Spiralia</taxon>
        <taxon>Lophotrochozoa</taxon>
        <taxon>Bryozoa</taxon>
        <taxon>Gymnolaemata</taxon>
        <taxon>Cheilostomatida</taxon>
        <taxon>Flustrina</taxon>
        <taxon>Buguloidea</taxon>
        <taxon>Bugulidae</taxon>
        <taxon>Bugula</taxon>
    </lineage>
</organism>
<proteinExistence type="predicted"/>
<dbReference type="AlphaFoldDB" id="A0A7J7JW91"/>
<evidence type="ECO:0000313" key="1">
    <source>
        <dbReference type="EMBL" id="KAF6030237.1"/>
    </source>
</evidence>
<name>A0A7J7JW91_BUGNE</name>
<accession>A0A7J7JW91</accession>
<dbReference type="EMBL" id="VXIV02001732">
    <property type="protein sequence ID" value="KAF6030237.1"/>
    <property type="molecule type" value="Genomic_DNA"/>
</dbReference>
<sequence length="90" mass="10129">MNTPIYNHDFVETEAAKDVDKVLGVPGSSIIVLTGAPGRGKSYIAGHKSAKVWDNLKESGRRLYRKFDCTSIEALYNDLHQLFYRPRPTC</sequence>
<comment type="caution">
    <text evidence="1">The sequence shown here is derived from an EMBL/GenBank/DDBJ whole genome shotgun (WGS) entry which is preliminary data.</text>
</comment>
<dbReference type="Proteomes" id="UP000593567">
    <property type="component" value="Unassembled WGS sequence"/>
</dbReference>
<protein>
    <submittedName>
        <fullName evidence="1">Uncharacterized protein</fullName>
    </submittedName>
</protein>
<dbReference type="InterPro" id="IPR027417">
    <property type="entry name" value="P-loop_NTPase"/>
</dbReference>
<gene>
    <name evidence="1" type="ORF">EB796_011457</name>
</gene>